<evidence type="ECO:0000256" key="4">
    <source>
        <dbReference type="ARBA" id="ARBA00023163"/>
    </source>
</evidence>
<evidence type="ECO:0000313" key="8">
    <source>
        <dbReference type="EnsemblPlants" id="AUR62029002-RA:cds"/>
    </source>
</evidence>
<accession>A0A803MGA0</accession>
<name>A0A803MGA0_CHEQI</name>
<dbReference type="Gramene" id="AUR62029002-RA">
    <property type="protein sequence ID" value="AUR62029002-RA:cds"/>
    <property type="gene ID" value="AUR62029002"/>
</dbReference>
<dbReference type="KEGG" id="cqi:110683013"/>
<feature type="region of interest" description="Disordered" evidence="7">
    <location>
        <begin position="213"/>
        <end position="246"/>
    </location>
</feature>
<dbReference type="RefSeq" id="XP_021715041.1">
    <property type="nucleotide sequence ID" value="XM_021859349.1"/>
</dbReference>
<feature type="region of interest" description="Disordered" evidence="7">
    <location>
        <begin position="287"/>
        <end position="313"/>
    </location>
</feature>
<feature type="region of interest" description="Disordered" evidence="7">
    <location>
        <begin position="48"/>
        <end position="88"/>
    </location>
</feature>
<dbReference type="Proteomes" id="UP000596660">
    <property type="component" value="Unplaced"/>
</dbReference>
<dbReference type="GO" id="GO:0003677">
    <property type="term" value="F:DNA binding"/>
    <property type="evidence" value="ECO:0007669"/>
    <property type="project" value="UniProtKB-KW"/>
</dbReference>
<sequence>MSNLFINYPPHWNSDDQRISESLSKGLSLKMDSPPQLHLNARSLGFHLQDQDSPSSQSTQSNHDMTTNTGTNSQDQCMSSESGQEVNCGKNLGQMKPMYLMGHPEADFNIGQMDYNRAMGCMPYPYGDPYYNEIMNTYGTTPIIHPHMMGMTTTRVPLPLDISEDEPIFVNAKQYHGILRRRQSRAKMEAQNKLIKARKPYLHESRHLHALNRVRGSGGRFLSTKKHQQSDSTSTNGNHSISGSNAYNNMVFESHQSQCMATGTSSISTNGNSFYQQQDGGFLGISSSHTGGAMQHNGGFINNPNQHQAPVVR</sequence>
<feature type="compositionally biased region" description="Low complexity" evidence="7">
    <location>
        <begin position="51"/>
        <end position="61"/>
    </location>
</feature>
<evidence type="ECO:0000313" key="9">
    <source>
        <dbReference type="Proteomes" id="UP000596660"/>
    </source>
</evidence>
<keyword evidence="9" id="KW-1185">Reference proteome</keyword>
<dbReference type="Pfam" id="PF02045">
    <property type="entry name" value="CBFB_NFYA"/>
    <property type="match status" value="1"/>
</dbReference>
<keyword evidence="3 6" id="KW-0238">DNA-binding</keyword>
<dbReference type="SMART" id="SM00521">
    <property type="entry name" value="CBF"/>
    <property type="match status" value="1"/>
</dbReference>
<organism evidence="8 9">
    <name type="scientific">Chenopodium quinoa</name>
    <name type="common">Quinoa</name>
    <dbReference type="NCBI Taxonomy" id="63459"/>
    <lineage>
        <taxon>Eukaryota</taxon>
        <taxon>Viridiplantae</taxon>
        <taxon>Streptophyta</taxon>
        <taxon>Embryophyta</taxon>
        <taxon>Tracheophyta</taxon>
        <taxon>Spermatophyta</taxon>
        <taxon>Magnoliopsida</taxon>
        <taxon>eudicotyledons</taxon>
        <taxon>Gunneridae</taxon>
        <taxon>Pentapetalae</taxon>
        <taxon>Caryophyllales</taxon>
        <taxon>Chenopodiaceae</taxon>
        <taxon>Chenopodioideae</taxon>
        <taxon>Atripliceae</taxon>
        <taxon>Chenopodium</taxon>
    </lineage>
</organism>
<keyword evidence="4 6" id="KW-0804">Transcription</keyword>
<feature type="compositionally biased region" description="Polar residues" evidence="7">
    <location>
        <begin position="62"/>
        <end position="85"/>
    </location>
</feature>
<keyword evidence="2 6" id="KW-0805">Transcription regulation</keyword>
<dbReference type="PRINTS" id="PR00616">
    <property type="entry name" value="CCAATSUBUNTB"/>
</dbReference>
<dbReference type="InterPro" id="IPR001289">
    <property type="entry name" value="NFYA"/>
</dbReference>
<dbReference type="OrthoDB" id="1097733at2759"/>
<dbReference type="RefSeq" id="XP_021715040.1">
    <property type="nucleotide sequence ID" value="XM_021859348.1"/>
</dbReference>
<dbReference type="GO" id="GO:0003700">
    <property type="term" value="F:DNA-binding transcription factor activity"/>
    <property type="evidence" value="ECO:0007669"/>
    <property type="project" value="UniProtKB-UniRule"/>
</dbReference>
<dbReference type="GeneID" id="110683013"/>
<keyword evidence="5 6" id="KW-0539">Nucleus</keyword>
<protein>
    <recommendedName>
        <fullName evidence="6">Nuclear transcription factor Y subunit</fullName>
    </recommendedName>
</protein>
<evidence type="ECO:0000256" key="6">
    <source>
        <dbReference type="RuleBase" id="RU367155"/>
    </source>
</evidence>
<dbReference type="PANTHER" id="PTHR12632">
    <property type="entry name" value="TRANSCRIPTION FACTOR NF-Y ALPHA-RELATED"/>
    <property type="match status" value="1"/>
</dbReference>
<dbReference type="Gene3D" id="6.10.250.2430">
    <property type="match status" value="1"/>
</dbReference>
<feature type="compositionally biased region" description="Polar residues" evidence="7">
    <location>
        <begin position="300"/>
        <end position="313"/>
    </location>
</feature>
<evidence type="ECO:0000256" key="2">
    <source>
        <dbReference type="ARBA" id="ARBA00023015"/>
    </source>
</evidence>
<gene>
    <name evidence="8" type="primary">LOC110683013</name>
</gene>
<reference evidence="8" key="2">
    <citation type="submission" date="2021-03" db="UniProtKB">
        <authorList>
            <consortium name="EnsemblPlants"/>
        </authorList>
    </citation>
    <scope>IDENTIFICATION</scope>
</reference>
<feature type="compositionally biased region" description="Polar residues" evidence="7">
    <location>
        <begin position="230"/>
        <end position="246"/>
    </location>
</feature>
<evidence type="ECO:0000256" key="7">
    <source>
        <dbReference type="SAM" id="MobiDB-lite"/>
    </source>
</evidence>
<evidence type="ECO:0000256" key="3">
    <source>
        <dbReference type="ARBA" id="ARBA00023125"/>
    </source>
</evidence>
<dbReference type="EnsemblPlants" id="AUR62029002-RA">
    <property type="protein sequence ID" value="AUR62029002-RA:cds"/>
    <property type="gene ID" value="AUR62029002"/>
</dbReference>
<dbReference type="AlphaFoldDB" id="A0A803MGA0"/>
<comment type="subcellular location">
    <subcellularLocation>
        <location evidence="1 6">Nucleus</location>
    </subcellularLocation>
</comment>
<dbReference type="GO" id="GO:0005634">
    <property type="term" value="C:nucleus"/>
    <property type="evidence" value="ECO:0007669"/>
    <property type="project" value="UniProtKB-SubCell"/>
</dbReference>
<evidence type="ECO:0000256" key="5">
    <source>
        <dbReference type="ARBA" id="ARBA00023242"/>
    </source>
</evidence>
<comment type="subunit">
    <text evidence="6">Heterotrimer.</text>
</comment>
<dbReference type="PROSITE" id="PS51152">
    <property type="entry name" value="NFYA_HAP2_2"/>
    <property type="match status" value="1"/>
</dbReference>
<comment type="function">
    <text evidence="6">Component of the sequence-specific heterotrimeric transcription factor (NF-Y) which specifically recognizes a 5'-CCAAT-3' box motif found in the promoters of its target genes.</text>
</comment>
<comment type="similarity">
    <text evidence="6">Belongs to the NFYA/HAP2 subunit family.</text>
</comment>
<proteinExistence type="inferred from homology"/>
<evidence type="ECO:0000256" key="1">
    <source>
        <dbReference type="ARBA" id="ARBA00004123"/>
    </source>
</evidence>
<dbReference type="OMA" id="RQPEHNF"/>
<reference evidence="8" key="1">
    <citation type="journal article" date="2017" name="Nature">
        <title>The genome of Chenopodium quinoa.</title>
        <authorList>
            <person name="Jarvis D.E."/>
            <person name="Ho Y.S."/>
            <person name="Lightfoot D.J."/>
            <person name="Schmoeckel S.M."/>
            <person name="Li B."/>
            <person name="Borm T.J.A."/>
            <person name="Ohyanagi H."/>
            <person name="Mineta K."/>
            <person name="Michell C.T."/>
            <person name="Saber N."/>
            <person name="Kharbatia N.M."/>
            <person name="Rupper R.R."/>
            <person name="Sharp A.R."/>
            <person name="Dally N."/>
            <person name="Boughton B.A."/>
            <person name="Woo Y.H."/>
            <person name="Gao G."/>
            <person name="Schijlen E.G.W.M."/>
            <person name="Guo X."/>
            <person name="Momin A.A."/>
            <person name="Negrao S."/>
            <person name="Al-Babili S."/>
            <person name="Gehring C."/>
            <person name="Roessner U."/>
            <person name="Jung C."/>
            <person name="Murphy K."/>
            <person name="Arold S.T."/>
            <person name="Gojobori T."/>
            <person name="van der Linden C.G."/>
            <person name="van Loo E.N."/>
            <person name="Jellen E.N."/>
            <person name="Maughan P.J."/>
            <person name="Tester M."/>
        </authorList>
    </citation>
    <scope>NUCLEOTIDE SEQUENCE [LARGE SCALE GENOMIC DNA]</scope>
    <source>
        <strain evidence="8">cv. PI 614886</strain>
    </source>
</reference>